<name>A0A2V1DJ04_9PLEO</name>
<evidence type="ECO:0000313" key="3">
    <source>
        <dbReference type="EMBL" id="PVH98176.1"/>
    </source>
</evidence>
<accession>A0A2V1DJ04</accession>
<reference evidence="3 4" key="1">
    <citation type="journal article" date="2018" name="Sci. Rep.">
        <title>Comparative genomics provides insights into the lifestyle and reveals functional heterogeneity of dark septate endophytic fungi.</title>
        <authorList>
            <person name="Knapp D.G."/>
            <person name="Nemeth J.B."/>
            <person name="Barry K."/>
            <person name="Hainaut M."/>
            <person name="Henrissat B."/>
            <person name="Johnson J."/>
            <person name="Kuo A."/>
            <person name="Lim J.H.P."/>
            <person name="Lipzen A."/>
            <person name="Nolan M."/>
            <person name="Ohm R.A."/>
            <person name="Tamas L."/>
            <person name="Grigoriev I.V."/>
            <person name="Spatafora J.W."/>
            <person name="Nagy L.G."/>
            <person name="Kovacs G.M."/>
        </authorList>
    </citation>
    <scope>NUCLEOTIDE SEQUENCE [LARGE SCALE GENOMIC DNA]</scope>
    <source>
        <strain evidence="3 4">DSE2036</strain>
    </source>
</reference>
<evidence type="ECO:0000256" key="2">
    <source>
        <dbReference type="SAM" id="Phobius"/>
    </source>
</evidence>
<keyword evidence="2" id="KW-0812">Transmembrane</keyword>
<dbReference type="AlphaFoldDB" id="A0A2V1DJ04"/>
<feature type="transmembrane region" description="Helical" evidence="2">
    <location>
        <begin position="75"/>
        <end position="99"/>
    </location>
</feature>
<keyword evidence="2" id="KW-0472">Membrane</keyword>
<organism evidence="3 4">
    <name type="scientific">Periconia macrospinosa</name>
    <dbReference type="NCBI Taxonomy" id="97972"/>
    <lineage>
        <taxon>Eukaryota</taxon>
        <taxon>Fungi</taxon>
        <taxon>Dikarya</taxon>
        <taxon>Ascomycota</taxon>
        <taxon>Pezizomycotina</taxon>
        <taxon>Dothideomycetes</taxon>
        <taxon>Pleosporomycetidae</taxon>
        <taxon>Pleosporales</taxon>
        <taxon>Massarineae</taxon>
        <taxon>Periconiaceae</taxon>
        <taxon>Periconia</taxon>
    </lineage>
</organism>
<evidence type="ECO:0000313" key="4">
    <source>
        <dbReference type="Proteomes" id="UP000244855"/>
    </source>
</evidence>
<keyword evidence="4" id="KW-1185">Reference proteome</keyword>
<proteinExistence type="predicted"/>
<feature type="compositionally biased region" description="Polar residues" evidence="1">
    <location>
        <begin position="1"/>
        <end position="17"/>
    </location>
</feature>
<sequence>MKAPNKSTITARDQSPQPRAAEAVETEHGQILTPSKAESASTTKTLVVLDFSRRNRRRVGITRSNETDAYTGYMIALYFSFVFDEFFFLLSLDCFLWIAMV</sequence>
<dbReference type="Proteomes" id="UP000244855">
    <property type="component" value="Unassembled WGS sequence"/>
</dbReference>
<feature type="compositionally biased region" description="Polar residues" evidence="1">
    <location>
        <begin position="32"/>
        <end position="41"/>
    </location>
</feature>
<keyword evidence="2" id="KW-1133">Transmembrane helix</keyword>
<protein>
    <submittedName>
        <fullName evidence="3">Uncharacterized protein</fullName>
    </submittedName>
</protein>
<dbReference type="EMBL" id="KZ805419">
    <property type="protein sequence ID" value="PVH98176.1"/>
    <property type="molecule type" value="Genomic_DNA"/>
</dbReference>
<evidence type="ECO:0000256" key="1">
    <source>
        <dbReference type="SAM" id="MobiDB-lite"/>
    </source>
</evidence>
<feature type="region of interest" description="Disordered" evidence="1">
    <location>
        <begin position="1"/>
        <end position="41"/>
    </location>
</feature>
<gene>
    <name evidence="3" type="ORF">DM02DRAFT_615964</name>
</gene>